<feature type="transmembrane region" description="Helical" evidence="1">
    <location>
        <begin position="30"/>
        <end position="52"/>
    </location>
</feature>
<evidence type="ECO:0000313" key="2">
    <source>
        <dbReference type="EMBL" id="KAJ8770214.1"/>
    </source>
</evidence>
<keyword evidence="3" id="KW-1185">Reference proteome</keyword>
<dbReference type="Proteomes" id="UP001159364">
    <property type="component" value="Linkage Group LG03"/>
</dbReference>
<sequence>MVFCFFFHKKETGTTADQNWTHALVLATNFTLPLSFSLIVVWLLLAIFLHYATVTKPNANTLSASVYSFLFRRCLLRINANNNGLCTD</sequence>
<dbReference type="AlphaFoldDB" id="A0AAV8TVX5"/>
<keyword evidence="1" id="KW-0472">Membrane</keyword>
<proteinExistence type="predicted"/>
<reference evidence="2 3" key="1">
    <citation type="submission" date="2021-09" db="EMBL/GenBank/DDBJ databases">
        <title>Genomic insights and catalytic innovation underlie evolution of tropane alkaloids biosynthesis.</title>
        <authorList>
            <person name="Wang Y.-J."/>
            <person name="Tian T."/>
            <person name="Huang J.-P."/>
            <person name="Huang S.-X."/>
        </authorList>
    </citation>
    <scope>NUCLEOTIDE SEQUENCE [LARGE SCALE GENOMIC DNA]</scope>
    <source>
        <strain evidence="2">KIB-2018</strain>
        <tissue evidence="2">Leaf</tissue>
    </source>
</reference>
<protein>
    <submittedName>
        <fullName evidence="2">Uncharacterized protein</fullName>
    </submittedName>
</protein>
<dbReference type="EMBL" id="JAIWQS010000003">
    <property type="protein sequence ID" value="KAJ8770214.1"/>
    <property type="molecule type" value="Genomic_DNA"/>
</dbReference>
<keyword evidence="1" id="KW-0812">Transmembrane</keyword>
<keyword evidence="1" id="KW-1133">Transmembrane helix</keyword>
<gene>
    <name evidence="2" type="ORF">K2173_011567</name>
</gene>
<evidence type="ECO:0000313" key="3">
    <source>
        <dbReference type="Proteomes" id="UP001159364"/>
    </source>
</evidence>
<comment type="caution">
    <text evidence="2">The sequence shown here is derived from an EMBL/GenBank/DDBJ whole genome shotgun (WGS) entry which is preliminary data.</text>
</comment>
<name>A0AAV8TVX5_9ROSI</name>
<evidence type="ECO:0000256" key="1">
    <source>
        <dbReference type="SAM" id="Phobius"/>
    </source>
</evidence>
<organism evidence="2 3">
    <name type="scientific">Erythroxylum novogranatense</name>
    <dbReference type="NCBI Taxonomy" id="1862640"/>
    <lineage>
        <taxon>Eukaryota</taxon>
        <taxon>Viridiplantae</taxon>
        <taxon>Streptophyta</taxon>
        <taxon>Embryophyta</taxon>
        <taxon>Tracheophyta</taxon>
        <taxon>Spermatophyta</taxon>
        <taxon>Magnoliopsida</taxon>
        <taxon>eudicotyledons</taxon>
        <taxon>Gunneridae</taxon>
        <taxon>Pentapetalae</taxon>
        <taxon>rosids</taxon>
        <taxon>fabids</taxon>
        <taxon>Malpighiales</taxon>
        <taxon>Erythroxylaceae</taxon>
        <taxon>Erythroxylum</taxon>
    </lineage>
</organism>
<accession>A0AAV8TVX5</accession>